<feature type="compositionally biased region" description="Low complexity" evidence="9">
    <location>
        <begin position="224"/>
        <end position="237"/>
    </location>
</feature>
<evidence type="ECO:0000256" key="1">
    <source>
        <dbReference type="ARBA" id="ARBA00004167"/>
    </source>
</evidence>
<proteinExistence type="predicted"/>
<dbReference type="KEGG" id="afo:Afer_1582"/>
<dbReference type="GO" id="GO:0006417">
    <property type="term" value="P:regulation of translation"/>
    <property type="evidence" value="ECO:0007669"/>
    <property type="project" value="TreeGrafter"/>
</dbReference>
<keyword evidence="5 10" id="KW-1133">Transmembrane helix</keyword>
<evidence type="ECO:0000313" key="13">
    <source>
        <dbReference type="EMBL" id="ACU54504.1"/>
    </source>
</evidence>
<feature type="transmembrane region" description="Helical" evidence="10">
    <location>
        <begin position="96"/>
        <end position="119"/>
    </location>
</feature>
<evidence type="ECO:0000256" key="7">
    <source>
        <dbReference type="ARBA" id="ARBA00029829"/>
    </source>
</evidence>
<dbReference type="PANTHER" id="PTHR37461">
    <property type="entry name" value="ANTI-SIGMA-K FACTOR RSKA"/>
    <property type="match status" value="1"/>
</dbReference>
<dbReference type="GO" id="GO:0005886">
    <property type="term" value="C:plasma membrane"/>
    <property type="evidence" value="ECO:0007669"/>
    <property type="project" value="UniProtKB-SubCell"/>
</dbReference>
<evidence type="ECO:0000313" key="14">
    <source>
        <dbReference type="Proteomes" id="UP000000771"/>
    </source>
</evidence>
<dbReference type="eggNOG" id="COG5662">
    <property type="taxonomic scope" value="Bacteria"/>
</dbReference>
<keyword evidence="6 10" id="KW-0472">Membrane</keyword>
<dbReference type="EMBL" id="CP001631">
    <property type="protein sequence ID" value="ACU54504.1"/>
    <property type="molecule type" value="Genomic_DNA"/>
</dbReference>
<evidence type="ECO:0000256" key="10">
    <source>
        <dbReference type="SAM" id="Phobius"/>
    </source>
</evidence>
<protein>
    <recommendedName>
        <fullName evidence="8">Regulator of SigK</fullName>
    </recommendedName>
    <alternativeName>
        <fullName evidence="7">Sigma-K anti-sigma factor RskA</fullName>
    </alternativeName>
</protein>
<feature type="region of interest" description="Disordered" evidence="9">
    <location>
        <begin position="68"/>
        <end position="90"/>
    </location>
</feature>
<name>C7M0J6_ACIFD</name>
<evidence type="ECO:0000259" key="11">
    <source>
        <dbReference type="Pfam" id="PF10099"/>
    </source>
</evidence>
<evidence type="ECO:0000256" key="6">
    <source>
        <dbReference type="ARBA" id="ARBA00023136"/>
    </source>
</evidence>
<gene>
    <name evidence="13" type="ordered locus">Afer_1582</name>
</gene>
<reference evidence="13 14" key="1">
    <citation type="journal article" date="2009" name="Stand. Genomic Sci.">
        <title>Complete genome sequence of Acidimicrobium ferrooxidans type strain (ICP).</title>
        <authorList>
            <person name="Clum A."/>
            <person name="Nolan M."/>
            <person name="Lang E."/>
            <person name="Glavina Del Rio T."/>
            <person name="Tice H."/>
            <person name="Copeland A."/>
            <person name="Cheng J.F."/>
            <person name="Lucas S."/>
            <person name="Chen F."/>
            <person name="Bruce D."/>
            <person name="Goodwin L."/>
            <person name="Pitluck S."/>
            <person name="Ivanova N."/>
            <person name="Mavrommatis K."/>
            <person name="Mikhailova N."/>
            <person name="Pati A."/>
            <person name="Chen A."/>
            <person name="Palaniappan K."/>
            <person name="Goker M."/>
            <person name="Spring S."/>
            <person name="Land M."/>
            <person name="Hauser L."/>
            <person name="Chang Y.J."/>
            <person name="Jeffries C.C."/>
            <person name="Chain P."/>
            <person name="Bristow J."/>
            <person name="Eisen J.A."/>
            <person name="Markowitz V."/>
            <person name="Hugenholtz P."/>
            <person name="Kyrpides N.C."/>
            <person name="Klenk H.P."/>
            <person name="Lapidus A."/>
        </authorList>
    </citation>
    <scope>NUCLEOTIDE SEQUENCE [LARGE SCALE GENOMIC DNA]</scope>
    <source>
        <strain evidence="14">DSM 10331 / JCM 15462 / NBRC 103882 / ICP</strain>
    </source>
</reference>
<dbReference type="Gene3D" id="1.10.10.1320">
    <property type="entry name" value="Anti-sigma factor, zinc-finger domain"/>
    <property type="match status" value="1"/>
</dbReference>
<evidence type="ECO:0000259" key="12">
    <source>
        <dbReference type="Pfam" id="PF13490"/>
    </source>
</evidence>
<evidence type="ECO:0000256" key="9">
    <source>
        <dbReference type="SAM" id="MobiDB-lite"/>
    </source>
</evidence>
<accession>C7M0J6</accession>
<evidence type="ECO:0000256" key="3">
    <source>
        <dbReference type="ARBA" id="ARBA00022475"/>
    </source>
</evidence>
<dbReference type="Pfam" id="PF10099">
    <property type="entry name" value="RskA_C"/>
    <property type="match status" value="1"/>
</dbReference>
<feature type="domain" description="Putative zinc-finger" evidence="12">
    <location>
        <begin position="4"/>
        <end position="37"/>
    </location>
</feature>
<dbReference type="InterPro" id="IPR018764">
    <property type="entry name" value="RskA_C"/>
</dbReference>
<dbReference type="AlphaFoldDB" id="C7M0J6"/>
<dbReference type="Pfam" id="PF13490">
    <property type="entry name" value="zf-HC2"/>
    <property type="match status" value="1"/>
</dbReference>
<dbReference type="InterPro" id="IPR051474">
    <property type="entry name" value="Anti-sigma-K/W_factor"/>
</dbReference>
<feature type="domain" description="Anti-sigma K factor RskA C-terminal" evidence="11">
    <location>
        <begin position="101"/>
        <end position="237"/>
    </location>
</feature>
<keyword evidence="4 10" id="KW-0812">Transmembrane</keyword>
<dbReference type="GO" id="GO:0016989">
    <property type="term" value="F:sigma factor antagonist activity"/>
    <property type="evidence" value="ECO:0007669"/>
    <property type="project" value="TreeGrafter"/>
</dbReference>
<feature type="region of interest" description="Disordered" evidence="9">
    <location>
        <begin position="224"/>
        <end position="244"/>
    </location>
</feature>
<dbReference type="PANTHER" id="PTHR37461:SF1">
    <property type="entry name" value="ANTI-SIGMA-K FACTOR RSKA"/>
    <property type="match status" value="1"/>
</dbReference>
<evidence type="ECO:0000256" key="8">
    <source>
        <dbReference type="ARBA" id="ARBA00030803"/>
    </source>
</evidence>
<evidence type="ECO:0000256" key="2">
    <source>
        <dbReference type="ARBA" id="ARBA00004236"/>
    </source>
</evidence>
<organism evidence="13 14">
    <name type="scientific">Acidimicrobium ferrooxidans (strain DSM 10331 / JCM 15462 / NBRC 103882 / ICP)</name>
    <dbReference type="NCBI Taxonomy" id="525909"/>
    <lineage>
        <taxon>Bacteria</taxon>
        <taxon>Bacillati</taxon>
        <taxon>Actinomycetota</taxon>
        <taxon>Acidimicrobiia</taxon>
        <taxon>Acidimicrobiales</taxon>
        <taxon>Acidimicrobiaceae</taxon>
        <taxon>Acidimicrobium</taxon>
    </lineage>
</organism>
<keyword evidence="3" id="KW-1003">Cell membrane</keyword>
<dbReference type="STRING" id="525909.Afer_1582"/>
<comment type="subcellular location">
    <subcellularLocation>
        <location evidence="2">Cell membrane</location>
    </subcellularLocation>
    <subcellularLocation>
        <location evidence="1">Membrane</location>
        <topology evidence="1">Single-pass membrane protein</topology>
    </subcellularLocation>
</comment>
<dbReference type="Proteomes" id="UP000000771">
    <property type="component" value="Chromosome"/>
</dbReference>
<evidence type="ECO:0000256" key="4">
    <source>
        <dbReference type="ARBA" id="ARBA00022692"/>
    </source>
</evidence>
<keyword evidence="14" id="KW-1185">Reference proteome</keyword>
<dbReference type="InterPro" id="IPR041916">
    <property type="entry name" value="Anti_sigma_zinc_sf"/>
</dbReference>
<sequence length="244" mass="24677">MEHEEAASLLGAWALDALDPDEAKALEAHLAVCTQCALEADELRAAAGLLATTTTEPAPDLWDSIAGHLGQSPAEPRQPTVHAPRRPRAGHRRGRIATVVAGLALAVAGAGIGGVVALAHEVHTLNQHAASLGTAASTIAATPGTTVIDLTDSHDIPTATLALTPSGTAVLTAVRLPALSRSKTYQVWAITTQGVISIGLLGANPTVTVLHAPTRGLHAVAITAEPASGSPTPTSAPLAEARLT</sequence>
<evidence type="ECO:0000256" key="5">
    <source>
        <dbReference type="ARBA" id="ARBA00022989"/>
    </source>
</evidence>
<dbReference type="InterPro" id="IPR027383">
    <property type="entry name" value="Znf_put"/>
</dbReference>
<dbReference type="HOGENOM" id="CLU_1056826_0_0_11"/>